<evidence type="ECO:0000313" key="3">
    <source>
        <dbReference type="Proteomes" id="UP001055125"/>
    </source>
</evidence>
<dbReference type="EMBL" id="BPQP01000086">
    <property type="protein sequence ID" value="GJD97283.1"/>
    <property type="molecule type" value="Genomic_DNA"/>
</dbReference>
<comment type="caution">
    <text evidence="2">The sequence shown here is derived from an EMBL/GenBank/DDBJ whole genome shotgun (WGS) entry which is preliminary data.</text>
</comment>
<keyword evidence="1" id="KW-0472">Membrane</keyword>
<reference evidence="2" key="1">
    <citation type="journal article" date="2021" name="Front. Microbiol.">
        <title>Comprehensive Comparative Genomics and Phenotyping of Methylobacterium Species.</title>
        <authorList>
            <person name="Alessa O."/>
            <person name="Ogura Y."/>
            <person name="Fujitani Y."/>
            <person name="Takami H."/>
            <person name="Hayashi T."/>
            <person name="Sahin N."/>
            <person name="Tani A."/>
        </authorList>
    </citation>
    <scope>NUCLEOTIDE SEQUENCE</scope>
    <source>
        <strain evidence="2">DSM 19015</strain>
    </source>
</reference>
<sequence length="29" mass="3106">MSERIEDIKFMVTVTVVVVLGTGLNAILG</sequence>
<feature type="transmembrane region" description="Helical" evidence="1">
    <location>
        <begin position="7"/>
        <end position="28"/>
    </location>
</feature>
<gene>
    <name evidence="2" type="ORF">OCOJLMKI_4511</name>
</gene>
<name>A0ABQ4S2D0_9HYPH</name>
<protein>
    <submittedName>
        <fullName evidence="2">Uncharacterized protein</fullName>
    </submittedName>
</protein>
<dbReference type="Proteomes" id="UP001055125">
    <property type="component" value="Unassembled WGS sequence"/>
</dbReference>
<proteinExistence type="predicted"/>
<keyword evidence="3" id="KW-1185">Reference proteome</keyword>
<keyword evidence="1" id="KW-1133">Transmembrane helix</keyword>
<evidence type="ECO:0000313" key="2">
    <source>
        <dbReference type="EMBL" id="GJD97283.1"/>
    </source>
</evidence>
<evidence type="ECO:0000256" key="1">
    <source>
        <dbReference type="SAM" id="Phobius"/>
    </source>
</evidence>
<organism evidence="2 3">
    <name type="scientific">Methylobacterium iners</name>
    <dbReference type="NCBI Taxonomy" id="418707"/>
    <lineage>
        <taxon>Bacteria</taxon>
        <taxon>Pseudomonadati</taxon>
        <taxon>Pseudomonadota</taxon>
        <taxon>Alphaproteobacteria</taxon>
        <taxon>Hyphomicrobiales</taxon>
        <taxon>Methylobacteriaceae</taxon>
        <taxon>Methylobacterium</taxon>
    </lineage>
</organism>
<reference evidence="2" key="2">
    <citation type="submission" date="2021-08" db="EMBL/GenBank/DDBJ databases">
        <authorList>
            <person name="Tani A."/>
            <person name="Ola A."/>
            <person name="Ogura Y."/>
            <person name="Katsura K."/>
            <person name="Hayashi T."/>
        </authorList>
    </citation>
    <scope>NUCLEOTIDE SEQUENCE</scope>
    <source>
        <strain evidence="2">DSM 19015</strain>
    </source>
</reference>
<keyword evidence="1" id="KW-0812">Transmembrane</keyword>
<accession>A0ABQ4S2D0</accession>